<evidence type="ECO:0000256" key="1">
    <source>
        <dbReference type="SAM" id="MobiDB-lite"/>
    </source>
</evidence>
<dbReference type="SUPFAM" id="SSF55729">
    <property type="entry name" value="Acyl-CoA N-acyltransferases (Nat)"/>
    <property type="match status" value="2"/>
</dbReference>
<gene>
    <name evidence="3" type="ORF">SCUCBS95973_001663</name>
</gene>
<sequence length="293" mass="31727">MSVPADNTPFTVFVARPNTDAYVRSAEPTAQPRKGEIDPTFLDAMTVRHKVFIVEQKVPLECELDEDDPRSCHWVAHMSDGGDNTSVISQQAVGCIRAVPYPQSPHPIPGAAYTIIDGVNEIKGRWVRKADAGSNGETPKLPLSPPTSTTPQSALEFIPASADDTPAAAGSAGGAGGADRATSLHDGKEPYIKLGRIAVLPYFRGFRLGQYLVQTTLDWIKANPTFFDEHDPEAAAATAETKFNGLVCVHAQVHALGFYTRLGFAVDEGMGTWWEEGIPHVGMFLRLDLNKKE</sequence>
<evidence type="ECO:0000259" key="2">
    <source>
        <dbReference type="PROSITE" id="PS51186"/>
    </source>
</evidence>
<dbReference type="InterPro" id="IPR000182">
    <property type="entry name" value="GNAT_dom"/>
</dbReference>
<dbReference type="Proteomes" id="UP001642405">
    <property type="component" value="Unassembled WGS sequence"/>
</dbReference>
<dbReference type="EMBL" id="CAWUHB010000006">
    <property type="protein sequence ID" value="CAK7213037.1"/>
    <property type="molecule type" value="Genomic_DNA"/>
</dbReference>
<reference evidence="3 4" key="1">
    <citation type="submission" date="2024-01" db="EMBL/GenBank/DDBJ databases">
        <authorList>
            <person name="Allen C."/>
            <person name="Tagirdzhanova G."/>
        </authorList>
    </citation>
    <scope>NUCLEOTIDE SEQUENCE [LARGE SCALE GENOMIC DNA]</scope>
</reference>
<comment type="caution">
    <text evidence="3">The sequence shown here is derived from an EMBL/GenBank/DDBJ whole genome shotgun (WGS) entry which is preliminary data.</text>
</comment>
<name>A0ABP0B0G3_9PEZI</name>
<dbReference type="Gene3D" id="3.40.630.30">
    <property type="match status" value="1"/>
</dbReference>
<evidence type="ECO:0000313" key="3">
    <source>
        <dbReference type="EMBL" id="CAK7213037.1"/>
    </source>
</evidence>
<dbReference type="PROSITE" id="PS51186">
    <property type="entry name" value="GNAT"/>
    <property type="match status" value="1"/>
</dbReference>
<dbReference type="InterPro" id="IPR016181">
    <property type="entry name" value="Acyl_CoA_acyltransferase"/>
</dbReference>
<organism evidence="3 4">
    <name type="scientific">Sporothrix curviconia</name>
    <dbReference type="NCBI Taxonomy" id="1260050"/>
    <lineage>
        <taxon>Eukaryota</taxon>
        <taxon>Fungi</taxon>
        <taxon>Dikarya</taxon>
        <taxon>Ascomycota</taxon>
        <taxon>Pezizomycotina</taxon>
        <taxon>Sordariomycetes</taxon>
        <taxon>Sordariomycetidae</taxon>
        <taxon>Ophiostomatales</taxon>
        <taxon>Ophiostomataceae</taxon>
        <taxon>Sporothrix</taxon>
    </lineage>
</organism>
<keyword evidence="4" id="KW-1185">Reference proteome</keyword>
<protein>
    <recommendedName>
        <fullName evidence="2">N-acetyltransferase domain-containing protein</fullName>
    </recommendedName>
</protein>
<proteinExistence type="predicted"/>
<accession>A0ABP0B0G3</accession>
<feature type="compositionally biased region" description="Low complexity" evidence="1">
    <location>
        <begin position="138"/>
        <end position="151"/>
    </location>
</feature>
<feature type="region of interest" description="Disordered" evidence="1">
    <location>
        <begin position="130"/>
        <end position="153"/>
    </location>
</feature>
<feature type="domain" description="N-acetyltransferase" evidence="2">
    <location>
        <begin position="122"/>
        <end position="288"/>
    </location>
</feature>
<evidence type="ECO:0000313" key="4">
    <source>
        <dbReference type="Proteomes" id="UP001642405"/>
    </source>
</evidence>